<evidence type="ECO:0000313" key="2">
    <source>
        <dbReference type="Proteomes" id="UP000242367"/>
    </source>
</evidence>
<organism evidence="1 2">
    <name type="scientific">Actinomadura rubteroloni</name>
    <dbReference type="NCBI Taxonomy" id="1926885"/>
    <lineage>
        <taxon>Bacteria</taxon>
        <taxon>Bacillati</taxon>
        <taxon>Actinomycetota</taxon>
        <taxon>Actinomycetes</taxon>
        <taxon>Streptosporangiales</taxon>
        <taxon>Thermomonosporaceae</taxon>
        <taxon>Actinomadura</taxon>
    </lineage>
</organism>
<accession>A0A2P4UDF4</accession>
<dbReference type="AlphaFoldDB" id="A0A2P4UDF4"/>
<proteinExistence type="predicted"/>
<name>A0A2P4UDF4_9ACTN</name>
<sequence length="51" mass="5332">MNKKYLKMATIAFIAWYVISRPDGAASLVNSGLGGLGNAADSLAQFMSAIP</sequence>
<dbReference type="RefSeq" id="WP_168212248.1">
    <property type="nucleotide sequence ID" value="NZ_MTBP01000004.1"/>
</dbReference>
<dbReference type="EMBL" id="MTBP01000004">
    <property type="protein sequence ID" value="POM23079.1"/>
    <property type="molecule type" value="Genomic_DNA"/>
</dbReference>
<comment type="caution">
    <text evidence="1">The sequence shown here is derived from an EMBL/GenBank/DDBJ whole genome shotgun (WGS) entry which is preliminary data.</text>
</comment>
<evidence type="ECO:0000313" key="1">
    <source>
        <dbReference type="EMBL" id="POM23079.1"/>
    </source>
</evidence>
<keyword evidence="2" id="KW-1185">Reference proteome</keyword>
<gene>
    <name evidence="1" type="ORF">BTM25_52850</name>
</gene>
<dbReference type="Proteomes" id="UP000242367">
    <property type="component" value="Unassembled WGS sequence"/>
</dbReference>
<protein>
    <submittedName>
        <fullName evidence="1">Uncharacterized protein</fullName>
    </submittedName>
</protein>
<reference evidence="1 2" key="1">
    <citation type="journal article" date="2017" name="Chemistry">
        <title>Isolation, Biosynthesis and Chemical Modifications of Rubterolones A-F: Rare Tropolone Alkaloids from Actinomadura sp. 5-2.</title>
        <authorList>
            <person name="Guo H."/>
            <person name="Benndorf R."/>
            <person name="Leichnitz D."/>
            <person name="Klassen J.L."/>
            <person name="Vollmers J."/>
            <person name="Gorls H."/>
            <person name="Steinacker M."/>
            <person name="Weigel C."/>
            <person name="Dahse H.M."/>
            <person name="Kaster A.K."/>
            <person name="de Beer Z.W."/>
            <person name="Poulsen M."/>
            <person name="Beemelmanns C."/>
        </authorList>
    </citation>
    <scope>NUCLEOTIDE SEQUENCE [LARGE SCALE GENOMIC DNA]</scope>
    <source>
        <strain evidence="1 2">5-2</strain>
    </source>
</reference>